<keyword evidence="1" id="KW-0645">Protease</keyword>
<keyword evidence="6" id="KW-1185">Reference proteome</keyword>
<keyword evidence="2" id="KW-0378">Hydrolase</keyword>
<feature type="compositionally biased region" description="Acidic residues" evidence="3">
    <location>
        <begin position="411"/>
        <end position="420"/>
    </location>
</feature>
<evidence type="ECO:0000313" key="6">
    <source>
        <dbReference type="Proteomes" id="UP000823674"/>
    </source>
</evidence>
<feature type="compositionally biased region" description="Basic and acidic residues" evidence="3">
    <location>
        <begin position="678"/>
        <end position="697"/>
    </location>
</feature>
<gene>
    <name evidence="5" type="primary">A05p031960.1_BraROA</name>
    <name evidence="5" type="ORF">IGI04_019550</name>
</gene>
<protein>
    <recommendedName>
        <fullName evidence="4">Ubiquitin-like protease family profile domain-containing protein</fullName>
    </recommendedName>
</protein>
<accession>A0ABQ7MIK1</accession>
<reference evidence="5 6" key="1">
    <citation type="submission" date="2021-03" db="EMBL/GenBank/DDBJ databases">
        <authorList>
            <person name="King G.J."/>
            <person name="Bancroft I."/>
            <person name="Baten A."/>
            <person name="Bloomfield J."/>
            <person name="Borpatragohain P."/>
            <person name="He Z."/>
            <person name="Irish N."/>
            <person name="Irwin J."/>
            <person name="Liu K."/>
            <person name="Mauleon R.P."/>
            <person name="Moore J."/>
            <person name="Morris R."/>
            <person name="Ostergaard L."/>
            <person name="Wang B."/>
            <person name="Wells R."/>
        </authorList>
    </citation>
    <scope>NUCLEOTIDE SEQUENCE [LARGE SCALE GENOMIC DNA]</scope>
    <source>
        <strain evidence="5">R-o-18</strain>
        <tissue evidence="5">Leaf</tissue>
    </source>
</reference>
<name>A0ABQ7MIK1_BRACM</name>
<feature type="region of interest" description="Disordered" evidence="3">
    <location>
        <begin position="511"/>
        <end position="543"/>
    </location>
</feature>
<dbReference type="Pfam" id="PF02902">
    <property type="entry name" value="Peptidase_C48"/>
    <property type="match status" value="1"/>
</dbReference>
<comment type="caution">
    <text evidence="5">The sequence shown here is derived from an EMBL/GenBank/DDBJ whole genome shotgun (WGS) entry which is preliminary data.</text>
</comment>
<feature type="region of interest" description="Disordered" evidence="3">
    <location>
        <begin position="241"/>
        <end position="295"/>
    </location>
</feature>
<evidence type="ECO:0000256" key="3">
    <source>
        <dbReference type="SAM" id="MobiDB-lite"/>
    </source>
</evidence>
<dbReference type="EMBL" id="JADBGQ010000005">
    <property type="protein sequence ID" value="KAG5397736.1"/>
    <property type="molecule type" value="Genomic_DNA"/>
</dbReference>
<feature type="compositionally biased region" description="Polar residues" evidence="3">
    <location>
        <begin position="511"/>
        <end position="531"/>
    </location>
</feature>
<feature type="region of interest" description="Disordered" evidence="3">
    <location>
        <begin position="658"/>
        <end position="698"/>
    </location>
</feature>
<dbReference type="Proteomes" id="UP000823674">
    <property type="component" value="Chromosome A05"/>
</dbReference>
<dbReference type="PANTHER" id="PTHR48449">
    <property type="entry name" value="DUF1985 DOMAIN-CONTAINING PROTEIN"/>
    <property type="match status" value="1"/>
</dbReference>
<evidence type="ECO:0000256" key="1">
    <source>
        <dbReference type="ARBA" id="ARBA00022670"/>
    </source>
</evidence>
<evidence type="ECO:0000259" key="4">
    <source>
        <dbReference type="Pfam" id="PF02902"/>
    </source>
</evidence>
<organism evidence="5 6">
    <name type="scientific">Brassica rapa subsp. trilocularis</name>
    <dbReference type="NCBI Taxonomy" id="1813537"/>
    <lineage>
        <taxon>Eukaryota</taxon>
        <taxon>Viridiplantae</taxon>
        <taxon>Streptophyta</taxon>
        <taxon>Embryophyta</taxon>
        <taxon>Tracheophyta</taxon>
        <taxon>Spermatophyta</taxon>
        <taxon>Magnoliopsida</taxon>
        <taxon>eudicotyledons</taxon>
        <taxon>Gunneridae</taxon>
        <taxon>Pentapetalae</taxon>
        <taxon>rosids</taxon>
        <taxon>malvids</taxon>
        <taxon>Brassicales</taxon>
        <taxon>Brassicaceae</taxon>
        <taxon>Brassiceae</taxon>
        <taxon>Brassica</taxon>
    </lineage>
</organism>
<feature type="non-terminal residue" evidence="5">
    <location>
        <position position="1"/>
    </location>
</feature>
<evidence type="ECO:0000256" key="2">
    <source>
        <dbReference type="ARBA" id="ARBA00022801"/>
    </source>
</evidence>
<dbReference type="InterPro" id="IPR003653">
    <property type="entry name" value="Peptidase_C48_C"/>
</dbReference>
<proteinExistence type="predicted"/>
<dbReference type="PANTHER" id="PTHR48449:SF1">
    <property type="entry name" value="DUF1985 DOMAIN-CONTAINING PROTEIN"/>
    <property type="match status" value="1"/>
</dbReference>
<sequence>FLVPSSSFLLGFGFNGIGGSVFCAFSAEGSTTADISNFTEQRFLRICNNTVSYFPLCFLFGMDELEHPSRLFETGYEPTSKKRVNNYFNLRWIEVIKSALEDEDLTMLNASQFGPVLKMGSHTFSVMFLHYLLSRQLITEKDFELWWLFVGKPIRYAIQDFALLLDRKFSVNVVSAKAVDQKGQAFVRSFIRSDEAGGKLYRGLGDNKDEAVDHLVALARDDYPFEHNTWACGVKADDVKAKKGHPLPSESSDEQEIEETDRKYWQQGGGDDVVHSGEGRGQPSMRQGEAPIGGRPTSAGVGDLVRQAAEAFEAQLLPMFEGYMVSMKDHISKELSKLMTKVASANSSIAAVETFVKTELATLRNGTAGVDMYGGDLFSGYSPAMRSPSHGPSSPSRQRNKGNAETRVDVEDSPQIDELDGNAAIGKKSCLSETAPGDPKSDRPESLIEETVTGATPTSSSGVDVFVDVSEECIFLTVQPSSSIPASDGGNAVVSASAEAGTTFLQPAVSSLVTSETDNPQAPSTLLSSPFSAPLSDTPPPASSAVVEVPLDVSHTNTEAAPGSTVDAIPTELPVSPSSIHEVRTDVSDTVRGPSAASIVETVPTQSSTIEPMLHDVEDDVGGSVATEEDEILTKKTPSKQRKAGRAVKLTTVVPSQACTRYSKRERRNPDRYTPSEGPEKQEPGKRARRGEKEKENVVASVAEPSIPIKETTSLIGGFTPFLPPNPVKRATFLEAMKDAKTQSAAKDSAFQVHTLMPLFDSSRLLLRRSSLTEIDCVVAFIRKRKDGLPRFRFDFIEASFFSDLLTNFGEFKACSAKEAFSFSPSLKKQFTDRPQWFTQVDILHIPVLMNKRQWVGVIVDLNMWVMYVVEANPGCSSEFELTSVLTAASILFPHLISRLDMPCVVGHPGCSAVVALMLLEMHAVGKDVTVMKFTEEQTQTAGENYAVDALHLCQAVPIPSTQ</sequence>
<feature type="compositionally biased region" description="Low complexity" evidence="3">
    <location>
        <begin position="387"/>
        <end position="396"/>
    </location>
</feature>
<feature type="region of interest" description="Disordered" evidence="3">
    <location>
        <begin position="383"/>
        <end position="461"/>
    </location>
</feature>
<evidence type="ECO:0000313" key="5">
    <source>
        <dbReference type="EMBL" id="KAG5397736.1"/>
    </source>
</evidence>
<feature type="domain" description="Ubiquitin-like protease family profile" evidence="4">
    <location>
        <begin position="774"/>
        <end position="900"/>
    </location>
</feature>